<gene>
    <name evidence="13" type="ORF">CTRG_06033</name>
</gene>
<dbReference type="KEGG" id="ctp:CTRG_06033"/>
<dbReference type="InterPro" id="IPR041507">
    <property type="entry name" value="UCH_C"/>
</dbReference>
<dbReference type="InterPro" id="IPR017390">
    <property type="entry name" value="Ubiquitinyl_hydrolase_UCH37"/>
</dbReference>
<dbReference type="MEROPS" id="C12.009"/>
<evidence type="ECO:0000256" key="7">
    <source>
        <dbReference type="PIRNR" id="PIRNR038120"/>
    </source>
</evidence>
<keyword evidence="14" id="KW-1185">Reference proteome</keyword>
<dbReference type="InterPro" id="IPR001578">
    <property type="entry name" value="Peptidase_C12_UCH"/>
</dbReference>
<keyword evidence="4 7" id="KW-0833">Ubl conjugation pathway</keyword>
<keyword evidence="6 7" id="KW-0788">Thiol protease</keyword>
<dbReference type="Pfam" id="PF01088">
    <property type="entry name" value="Peptidase_C12"/>
    <property type="match status" value="1"/>
</dbReference>
<evidence type="ECO:0000256" key="9">
    <source>
        <dbReference type="PIRSR" id="PIRSR038120-2"/>
    </source>
</evidence>
<evidence type="ECO:0000259" key="12">
    <source>
        <dbReference type="PROSITE" id="PS52048"/>
    </source>
</evidence>
<dbReference type="GO" id="GO:0071629">
    <property type="term" value="P:cytoplasm protein quality control by the ubiquitin-proteasome system"/>
    <property type="evidence" value="ECO:0007669"/>
    <property type="project" value="EnsemblFungi"/>
</dbReference>
<dbReference type="HOGENOM" id="CLU_018316_1_0_1"/>
<evidence type="ECO:0000256" key="3">
    <source>
        <dbReference type="ARBA" id="ARBA00022670"/>
    </source>
</evidence>
<organism evidence="13 14">
    <name type="scientific">Candida tropicalis (strain ATCC MYA-3404 / T1)</name>
    <name type="common">Yeast</name>
    <dbReference type="NCBI Taxonomy" id="294747"/>
    <lineage>
        <taxon>Eukaryota</taxon>
        <taxon>Fungi</taxon>
        <taxon>Dikarya</taxon>
        <taxon>Ascomycota</taxon>
        <taxon>Saccharomycotina</taxon>
        <taxon>Pichiomycetes</taxon>
        <taxon>Debaryomycetaceae</taxon>
        <taxon>Candida/Lodderomyces clade</taxon>
        <taxon>Candida</taxon>
    </lineage>
</organism>
<evidence type="ECO:0000256" key="4">
    <source>
        <dbReference type="ARBA" id="ARBA00022786"/>
    </source>
</evidence>
<dbReference type="PRINTS" id="PR00707">
    <property type="entry name" value="UBCTHYDRLASE"/>
</dbReference>
<evidence type="ECO:0000256" key="5">
    <source>
        <dbReference type="ARBA" id="ARBA00022801"/>
    </source>
</evidence>
<dbReference type="GO" id="GO:0005737">
    <property type="term" value="C:cytoplasm"/>
    <property type="evidence" value="ECO:0007669"/>
    <property type="project" value="TreeGrafter"/>
</dbReference>
<proteinExistence type="inferred from homology"/>
<dbReference type="GO" id="GO:0000338">
    <property type="term" value="P:protein deneddylation"/>
    <property type="evidence" value="ECO:0007669"/>
    <property type="project" value="EnsemblFungi"/>
</dbReference>
<dbReference type="PANTHER" id="PTHR10589">
    <property type="entry name" value="UBIQUITIN CARBOXYL-TERMINAL HYDROLASE"/>
    <property type="match status" value="1"/>
</dbReference>
<dbReference type="GO" id="GO:0019784">
    <property type="term" value="F:deNEDDylase activity"/>
    <property type="evidence" value="ECO:0007669"/>
    <property type="project" value="EnsemblFungi"/>
</dbReference>
<dbReference type="RefSeq" id="XP_002546555.1">
    <property type="nucleotide sequence ID" value="XM_002546509.1"/>
</dbReference>
<dbReference type="PROSITE" id="PS52048">
    <property type="entry name" value="UCH_DOMAIN"/>
    <property type="match status" value="1"/>
</dbReference>
<evidence type="ECO:0000313" key="13">
    <source>
        <dbReference type="EMBL" id="EER30249.1"/>
    </source>
</evidence>
<dbReference type="STRING" id="294747.C5MIZ0"/>
<dbReference type="Pfam" id="PF18031">
    <property type="entry name" value="UCH_C"/>
    <property type="match status" value="1"/>
</dbReference>
<feature type="active site" description="Proton donor" evidence="8 10">
    <location>
        <position position="173"/>
    </location>
</feature>
<dbReference type="GO" id="GO:0016579">
    <property type="term" value="P:protein deubiquitination"/>
    <property type="evidence" value="ECO:0007669"/>
    <property type="project" value="InterPro"/>
</dbReference>
<dbReference type="Gene3D" id="3.40.532.10">
    <property type="entry name" value="Peptidase C12, ubiquitin carboxyl-terminal hydrolase"/>
    <property type="match status" value="1"/>
</dbReference>
<dbReference type="GO" id="GO:0004843">
    <property type="term" value="F:cysteine-type deubiquitinase activity"/>
    <property type="evidence" value="ECO:0007669"/>
    <property type="project" value="UniProtKB-UniRule"/>
</dbReference>
<protein>
    <recommendedName>
        <fullName evidence="7 11">Ubiquitin carboxyl-terminal hydrolase</fullName>
        <ecNumber evidence="7 11">3.4.19.12</ecNumber>
    </recommendedName>
</protein>
<dbReference type="Proteomes" id="UP000002037">
    <property type="component" value="Unassembled WGS sequence"/>
</dbReference>
<comment type="similarity">
    <text evidence="2 7 10 11">Belongs to the peptidase C12 family.</text>
</comment>
<dbReference type="EC" id="3.4.19.12" evidence="7 11"/>
<dbReference type="InterPro" id="IPR038765">
    <property type="entry name" value="Papain-like_cys_pep_sf"/>
</dbReference>
<name>C5MIZ0_CANTT</name>
<feature type="site" description="Transition state stabilizer" evidence="10">
    <location>
        <position position="88"/>
    </location>
</feature>
<dbReference type="PANTHER" id="PTHR10589:SF16">
    <property type="entry name" value="UBIQUITIN CARBOXYL-TERMINAL HYDROLASE ISOZYME L5"/>
    <property type="match status" value="1"/>
</dbReference>
<evidence type="ECO:0000256" key="6">
    <source>
        <dbReference type="ARBA" id="ARBA00022807"/>
    </source>
</evidence>
<evidence type="ECO:0000256" key="1">
    <source>
        <dbReference type="ARBA" id="ARBA00000707"/>
    </source>
</evidence>
<dbReference type="InterPro" id="IPR036959">
    <property type="entry name" value="Peptidase_C12_UCH_sf"/>
</dbReference>
<feature type="site" description="Important for enzyme activity" evidence="9 10">
    <location>
        <position position="188"/>
    </location>
</feature>
<evidence type="ECO:0000256" key="11">
    <source>
        <dbReference type="RuleBase" id="RU361215"/>
    </source>
</evidence>
<keyword evidence="5 7" id="KW-0378">Hydrolase</keyword>
<dbReference type="CDD" id="cd09617">
    <property type="entry name" value="Peptidase_C12_UCH37_BAP1"/>
    <property type="match status" value="1"/>
</dbReference>
<feature type="active site" description="Nucleophile" evidence="8 10">
    <location>
        <position position="94"/>
    </location>
</feature>
<dbReference type="SUPFAM" id="SSF54001">
    <property type="entry name" value="Cysteine proteinases"/>
    <property type="match status" value="1"/>
</dbReference>
<sequence length="311" mass="35925">MSESGWNRIDSDAGLFTELVEKLGVENIEINDLFSIDSDSLKQVQPIYGVIFLFKYNKLYREYLNKNQPITGTYDPEYLDNGIFFANQTIQDACATQAVLNVLFNLDDVKLGDELNNFRSFVTGFDSMMIGETISNSDLIRSVHNSFSTPHPFVDEDKQPPSNNDDKDDGLFHFAGYVFKNGKIYELDGLKQYPIMHGDCANQEEFVEKLPQVLQERIAKYGDEVRFSLLAITNNKLEQARSIGDEFEVSNQLYKREMWKSENELRKHDYTGLIVQLLKNISKDMNDEQWEQFLKKGRDKTKQMIAQSINK</sequence>
<dbReference type="AlphaFoldDB" id="C5MIZ0"/>
<reference evidence="13 14" key="1">
    <citation type="journal article" date="2009" name="Nature">
        <title>Evolution of pathogenicity and sexual reproduction in eight Candida genomes.</title>
        <authorList>
            <person name="Butler G."/>
            <person name="Rasmussen M.D."/>
            <person name="Lin M.F."/>
            <person name="Santos M.A."/>
            <person name="Sakthikumar S."/>
            <person name="Munro C.A."/>
            <person name="Rheinbay E."/>
            <person name="Grabherr M."/>
            <person name="Forche A."/>
            <person name="Reedy J.L."/>
            <person name="Agrafioti I."/>
            <person name="Arnaud M.B."/>
            <person name="Bates S."/>
            <person name="Brown A.J."/>
            <person name="Brunke S."/>
            <person name="Costanzo M.C."/>
            <person name="Fitzpatrick D.A."/>
            <person name="de Groot P.W."/>
            <person name="Harris D."/>
            <person name="Hoyer L.L."/>
            <person name="Hube B."/>
            <person name="Klis F.M."/>
            <person name="Kodira C."/>
            <person name="Lennard N."/>
            <person name="Logue M.E."/>
            <person name="Martin R."/>
            <person name="Neiman A.M."/>
            <person name="Nikolaou E."/>
            <person name="Quail M.A."/>
            <person name="Quinn J."/>
            <person name="Santos M.C."/>
            <person name="Schmitzberger F.F."/>
            <person name="Sherlock G."/>
            <person name="Shah P."/>
            <person name="Silverstein K.A."/>
            <person name="Skrzypek M.S."/>
            <person name="Soll D."/>
            <person name="Staggs R."/>
            <person name="Stansfield I."/>
            <person name="Stumpf M.P."/>
            <person name="Sudbery P.E."/>
            <person name="Srikantha T."/>
            <person name="Zeng Q."/>
            <person name="Berman J."/>
            <person name="Berriman M."/>
            <person name="Heitman J."/>
            <person name="Gow N.A."/>
            <person name="Lorenz M.C."/>
            <person name="Birren B.W."/>
            <person name="Kellis M."/>
            <person name="Cuomo C.A."/>
        </authorList>
    </citation>
    <scope>NUCLEOTIDE SEQUENCE [LARGE SCALE GENOMIC DNA]</scope>
    <source>
        <strain evidence="14">ATCC MYA-3404 / T1</strain>
    </source>
</reference>
<dbReference type="OrthoDB" id="1924260at2759"/>
<dbReference type="eggNOG" id="KOG2778">
    <property type="taxonomic scope" value="Eukaryota"/>
</dbReference>
<keyword evidence="3 7" id="KW-0645">Protease</keyword>
<evidence type="ECO:0000256" key="8">
    <source>
        <dbReference type="PIRSR" id="PIRSR038120-1"/>
    </source>
</evidence>
<feature type="domain" description="UCH catalytic" evidence="12">
    <location>
        <begin position="5"/>
        <end position="234"/>
    </location>
</feature>
<evidence type="ECO:0000256" key="2">
    <source>
        <dbReference type="ARBA" id="ARBA00009326"/>
    </source>
</evidence>
<accession>C5MIZ0</accession>
<dbReference type="EMBL" id="GG692405">
    <property type="protein sequence ID" value="EER30249.1"/>
    <property type="molecule type" value="Genomic_DNA"/>
</dbReference>
<dbReference type="VEuPathDB" id="FungiDB:CTRG_06033"/>
<comment type="catalytic activity">
    <reaction evidence="1 7 10 11">
        <text>Thiol-dependent hydrolysis of ester, thioester, amide, peptide and isopeptide bonds formed by the C-terminal Gly of ubiquitin (a 76-residue protein attached to proteins as an intracellular targeting signal).</text>
        <dbReference type="EC" id="3.4.19.12"/>
    </reaction>
</comment>
<dbReference type="PIRSF" id="PIRSF038120">
    <property type="entry name" value="Ubiquitinyl_hydrolase_UCH37"/>
    <property type="match status" value="1"/>
</dbReference>
<evidence type="ECO:0000256" key="10">
    <source>
        <dbReference type="PROSITE-ProRule" id="PRU01393"/>
    </source>
</evidence>
<evidence type="ECO:0000313" key="14">
    <source>
        <dbReference type="Proteomes" id="UP000002037"/>
    </source>
</evidence>
<dbReference type="GeneID" id="8298604"/>